<protein>
    <recommendedName>
        <fullName evidence="3">Ubiquitin-like domain-containing protein</fullName>
    </recommendedName>
</protein>
<dbReference type="PANTHER" id="PTHR47602:SF2">
    <property type="entry name" value="F-BOX PROTEIN SKIP22"/>
    <property type="match status" value="1"/>
</dbReference>
<dbReference type="InterPro" id="IPR036047">
    <property type="entry name" value="F-box-like_dom_sf"/>
</dbReference>
<reference evidence="1 2" key="1">
    <citation type="journal article" date="2024" name="Nat. Commun.">
        <title>Phylogenomics reveals the evolutionary origins of lichenization in chlorophyte algae.</title>
        <authorList>
            <person name="Puginier C."/>
            <person name="Libourel C."/>
            <person name="Otte J."/>
            <person name="Skaloud P."/>
            <person name="Haon M."/>
            <person name="Grisel S."/>
            <person name="Petersen M."/>
            <person name="Berrin J.G."/>
            <person name="Delaux P.M."/>
            <person name="Dal Grande F."/>
            <person name="Keller J."/>
        </authorList>
    </citation>
    <scope>NUCLEOTIDE SEQUENCE [LARGE SCALE GENOMIC DNA]</scope>
    <source>
        <strain evidence="1 2">SAG 2036</strain>
    </source>
</reference>
<gene>
    <name evidence="1" type="ORF">WJX73_002995</name>
</gene>
<accession>A0AAW1PR69</accession>
<dbReference type="EMBL" id="JALJOQ010000015">
    <property type="protein sequence ID" value="KAK9810593.1"/>
    <property type="molecule type" value="Genomic_DNA"/>
</dbReference>
<evidence type="ECO:0000313" key="1">
    <source>
        <dbReference type="EMBL" id="KAK9810593.1"/>
    </source>
</evidence>
<sequence>MRLRVRPVGSKSITRLDVEPQCTLEQLQRTVAAAVAPQTSPSDLFFSLNKQDKLQGTAATTLSALGLATLSDSGLHLCTQDPTDRAALLPTAFGPGGLIKLHYQLRDRCLQLLEPRDLASVSCVCAELHLAAASNALWEPHIAATFPDHQMDSDGHHMSAKSMYGQLVVRKRQFEAERREAMRRARAAHRPWPHHGGASPLLQPPLPGFVPGIVGRDYDRLPFLTGGPGMAPMGGGLMRPAGGMFGTSLGGARRAAGNWRLH</sequence>
<comment type="caution">
    <text evidence="1">The sequence shown here is derived from an EMBL/GenBank/DDBJ whole genome shotgun (WGS) entry which is preliminary data.</text>
</comment>
<dbReference type="Proteomes" id="UP001465755">
    <property type="component" value="Unassembled WGS sequence"/>
</dbReference>
<keyword evidence="2" id="KW-1185">Reference proteome</keyword>
<dbReference type="SUPFAM" id="SSF81383">
    <property type="entry name" value="F-box domain"/>
    <property type="match status" value="1"/>
</dbReference>
<organism evidence="1 2">
    <name type="scientific">Symbiochloris irregularis</name>
    <dbReference type="NCBI Taxonomy" id="706552"/>
    <lineage>
        <taxon>Eukaryota</taxon>
        <taxon>Viridiplantae</taxon>
        <taxon>Chlorophyta</taxon>
        <taxon>core chlorophytes</taxon>
        <taxon>Trebouxiophyceae</taxon>
        <taxon>Trebouxiales</taxon>
        <taxon>Trebouxiaceae</taxon>
        <taxon>Symbiochloris</taxon>
    </lineage>
</organism>
<evidence type="ECO:0008006" key="3">
    <source>
        <dbReference type="Google" id="ProtNLM"/>
    </source>
</evidence>
<proteinExistence type="predicted"/>
<name>A0AAW1PR69_9CHLO</name>
<dbReference type="PANTHER" id="PTHR47602">
    <property type="entry name" value="F-BOX PROTEIN SKIP22"/>
    <property type="match status" value="1"/>
</dbReference>
<dbReference type="AlphaFoldDB" id="A0AAW1PR69"/>
<evidence type="ECO:0000313" key="2">
    <source>
        <dbReference type="Proteomes" id="UP001465755"/>
    </source>
</evidence>